<dbReference type="Proteomes" id="UP000176755">
    <property type="component" value="Unassembled WGS sequence"/>
</dbReference>
<dbReference type="PANTHER" id="PTHR13501:SF8">
    <property type="entry name" value="LARGE RIBOSOMAL SUBUNIT PROTEIN UL22M"/>
    <property type="match status" value="1"/>
</dbReference>
<evidence type="ECO:0000313" key="13">
    <source>
        <dbReference type="Proteomes" id="UP000176755"/>
    </source>
</evidence>
<dbReference type="Pfam" id="PF00237">
    <property type="entry name" value="Ribosomal_L22"/>
    <property type="match status" value="1"/>
</dbReference>
<evidence type="ECO:0000256" key="8">
    <source>
        <dbReference type="RuleBase" id="RU004005"/>
    </source>
</evidence>
<dbReference type="InterPro" id="IPR036394">
    <property type="entry name" value="Ribosomal_uL22_sf"/>
</dbReference>
<name>A0A1G2DYT9_9BACT</name>
<dbReference type="Gene3D" id="3.90.470.10">
    <property type="entry name" value="Ribosomal protein L22/L17"/>
    <property type="match status" value="1"/>
</dbReference>
<comment type="caution">
    <text evidence="12">The sequence shown here is derived from an EMBL/GenBank/DDBJ whole genome shotgun (WGS) entry which is preliminary data.</text>
</comment>
<evidence type="ECO:0000256" key="9">
    <source>
        <dbReference type="RuleBase" id="RU004006"/>
    </source>
</evidence>
<dbReference type="AlphaFoldDB" id="A0A1G2DYT9"/>
<protein>
    <recommendedName>
        <fullName evidence="6 7">Large ribosomal subunit protein uL22</fullName>
    </recommendedName>
</protein>
<keyword evidence="2 7" id="KW-0699">rRNA-binding</keyword>
<comment type="similarity">
    <text evidence="1 7 8">Belongs to the universal ribosomal protein uL22 family.</text>
</comment>
<keyword evidence="5 7" id="KW-0687">Ribonucleoprotein</keyword>
<comment type="function">
    <text evidence="7">The globular domain of the protein is located near the polypeptide exit tunnel on the outside of the subunit, while an extended beta-hairpin is found that lines the wall of the exit tunnel in the center of the 70S ribosome.</text>
</comment>
<evidence type="ECO:0000256" key="6">
    <source>
        <dbReference type="ARBA" id="ARBA00035207"/>
    </source>
</evidence>
<dbReference type="InterPro" id="IPR005727">
    <property type="entry name" value="Ribosomal_uL22_bac/chlpt-type"/>
</dbReference>
<dbReference type="InterPro" id="IPR047867">
    <property type="entry name" value="Ribosomal_uL22_bac/org-type"/>
</dbReference>
<comment type="function">
    <text evidence="7 10">This protein binds specifically to 23S rRNA; its binding is stimulated by other ribosomal proteins, e.g., L4, L17, and L20. It is important during the early stages of 50S assembly. It makes multiple contacts with different domains of the 23S rRNA in the assembled 50S subunit and ribosome.</text>
</comment>
<dbReference type="InterPro" id="IPR001063">
    <property type="entry name" value="Ribosomal_uL22"/>
</dbReference>
<dbReference type="CDD" id="cd00336">
    <property type="entry name" value="Ribosomal_L22"/>
    <property type="match status" value="1"/>
</dbReference>
<evidence type="ECO:0000256" key="11">
    <source>
        <dbReference type="SAM" id="Coils"/>
    </source>
</evidence>
<feature type="coiled-coil region" evidence="11">
    <location>
        <begin position="93"/>
        <end position="127"/>
    </location>
</feature>
<evidence type="ECO:0000256" key="7">
    <source>
        <dbReference type="HAMAP-Rule" id="MF_01331"/>
    </source>
</evidence>
<evidence type="ECO:0000256" key="2">
    <source>
        <dbReference type="ARBA" id="ARBA00022730"/>
    </source>
</evidence>
<evidence type="ECO:0000256" key="1">
    <source>
        <dbReference type="ARBA" id="ARBA00009451"/>
    </source>
</evidence>
<dbReference type="GO" id="GO:0019843">
    <property type="term" value="F:rRNA binding"/>
    <property type="evidence" value="ECO:0007669"/>
    <property type="project" value="UniProtKB-UniRule"/>
</dbReference>
<dbReference type="GO" id="GO:0003735">
    <property type="term" value="F:structural constituent of ribosome"/>
    <property type="evidence" value="ECO:0007669"/>
    <property type="project" value="InterPro"/>
</dbReference>
<keyword evidence="3 7" id="KW-0694">RNA-binding</keyword>
<accession>A0A1G2DYT9</accession>
<dbReference type="GO" id="GO:0006412">
    <property type="term" value="P:translation"/>
    <property type="evidence" value="ECO:0007669"/>
    <property type="project" value="UniProtKB-UniRule"/>
</dbReference>
<proteinExistence type="inferred from homology"/>
<dbReference type="NCBIfam" id="TIGR01044">
    <property type="entry name" value="rplV_bact"/>
    <property type="match status" value="1"/>
</dbReference>
<reference evidence="12 13" key="1">
    <citation type="journal article" date="2016" name="Nat. Commun.">
        <title>Thousands of microbial genomes shed light on interconnected biogeochemical processes in an aquifer system.</title>
        <authorList>
            <person name="Anantharaman K."/>
            <person name="Brown C.T."/>
            <person name="Hug L.A."/>
            <person name="Sharon I."/>
            <person name="Castelle C.J."/>
            <person name="Probst A.J."/>
            <person name="Thomas B.C."/>
            <person name="Singh A."/>
            <person name="Wilkins M.J."/>
            <person name="Karaoz U."/>
            <person name="Brodie E.L."/>
            <person name="Williams K.H."/>
            <person name="Hubbard S.S."/>
            <person name="Banfield J.F."/>
        </authorList>
    </citation>
    <scope>NUCLEOTIDE SEQUENCE [LARGE SCALE GENOMIC DNA]</scope>
</reference>
<comment type="subunit">
    <text evidence="7 9">Part of the 50S ribosomal subunit.</text>
</comment>
<dbReference type="PROSITE" id="PS00464">
    <property type="entry name" value="RIBOSOMAL_L22"/>
    <property type="match status" value="1"/>
</dbReference>
<keyword evidence="11" id="KW-0175">Coiled coil</keyword>
<evidence type="ECO:0000256" key="3">
    <source>
        <dbReference type="ARBA" id="ARBA00022884"/>
    </source>
</evidence>
<dbReference type="STRING" id="1801663.A2175_00620"/>
<gene>
    <name evidence="7" type="primary">rplV</name>
    <name evidence="12" type="ORF">A2175_00620</name>
</gene>
<evidence type="ECO:0000256" key="10">
    <source>
        <dbReference type="RuleBase" id="RU004008"/>
    </source>
</evidence>
<evidence type="ECO:0000256" key="4">
    <source>
        <dbReference type="ARBA" id="ARBA00022980"/>
    </source>
</evidence>
<organism evidence="12 13">
    <name type="scientific">Candidatus Nealsonbacteria bacterium RBG_13_42_11</name>
    <dbReference type="NCBI Taxonomy" id="1801663"/>
    <lineage>
        <taxon>Bacteria</taxon>
        <taxon>Candidatus Nealsoniibacteriota</taxon>
    </lineage>
</organism>
<sequence length="176" mass="20283">MKVSAKLKYLRIAPRKVRLVVEQIRGKRVIEAESILNFMTKKGSLPVLKLLKQAVANAKNNFQLDPLNLFVARITVDEGPKIKRWRPRARGSAAEIQKKVSHITILLDELEKKTKKAKRVKKTEEKAAVKEIEKKTEEAPIEIKPVKAAPKFKPEKEAPKPKVEKTIRRFFRRKAF</sequence>
<dbReference type="GO" id="GO:0022625">
    <property type="term" value="C:cytosolic large ribosomal subunit"/>
    <property type="evidence" value="ECO:0007669"/>
    <property type="project" value="TreeGrafter"/>
</dbReference>
<evidence type="ECO:0000313" key="12">
    <source>
        <dbReference type="EMBL" id="OGZ18774.1"/>
    </source>
</evidence>
<keyword evidence="4 7" id="KW-0689">Ribosomal protein</keyword>
<dbReference type="PANTHER" id="PTHR13501">
    <property type="entry name" value="CHLOROPLAST 50S RIBOSOMAL PROTEIN L22-RELATED"/>
    <property type="match status" value="1"/>
</dbReference>
<dbReference type="InterPro" id="IPR018260">
    <property type="entry name" value="Ribosomal_uL22_CS"/>
</dbReference>
<dbReference type="SUPFAM" id="SSF54843">
    <property type="entry name" value="Ribosomal protein L22"/>
    <property type="match status" value="1"/>
</dbReference>
<dbReference type="HAMAP" id="MF_01331_B">
    <property type="entry name" value="Ribosomal_uL22_B"/>
    <property type="match status" value="1"/>
</dbReference>
<dbReference type="EMBL" id="MHLY01000007">
    <property type="protein sequence ID" value="OGZ18774.1"/>
    <property type="molecule type" value="Genomic_DNA"/>
</dbReference>
<evidence type="ECO:0000256" key="5">
    <source>
        <dbReference type="ARBA" id="ARBA00023274"/>
    </source>
</evidence>